<organism evidence="15">
    <name type="scientific">Tuwongella immobilis</name>
    <dbReference type="NCBI Taxonomy" id="692036"/>
    <lineage>
        <taxon>Bacteria</taxon>
        <taxon>Pseudomonadati</taxon>
        <taxon>Planctomycetota</taxon>
        <taxon>Planctomycetia</taxon>
        <taxon>Gemmatales</taxon>
        <taxon>Gemmataceae</taxon>
        <taxon>Tuwongella</taxon>
    </lineage>
</organism>
<keyword evidence="7 15" id="KW-0808">Transferase</keyword>
<comment type="function">
    <text evidence="11">Catalyzes the conversion of uracil and 5-phospho-alpha-D-ribose 1-diphosphate (PRPP) to UMP and diphosphate.</text>
</comment>
<dbReference type="InterPro" id="IPR000836">
    <property type="entry name" value="PRTase_dom"/>
</dbReference>
<evidence type="ECO:0000256" key="1">
    <source>
        <dbReference type="ARBA" id="ARBA00001946"/>
    </source>
</evidence>
<dbReference type="NCBIfam" id="TIGR01091">
    <property type="entry name" value="upp"/>
    <property type="match status" value="1"/>
</dbReference>
<gene>
    <name evidence="15" type="ORF">GMBLW1_05580</name>
</gene>
<dbReference type="PANTHER" id="PTHR32315:SF4">
    <property type="entry name" value="URACIL PHOSPHORIBOSYLTRANSFERASE, CHLOROPLASTIC"/>
    <property type="match status" value="1"/>
</dbReference>
<keyword evidence="16" id="KW-1185">Reference proteome</keyword>
<comment type="pathway">
    <text evidence="2">Pyrimidine metabolism; UMP biosynthesis via salvage pathway; UMP from uracil: step 1/1.</text>
</comment>
<dbReference type="EMBL" id="LR593887">
    <property type="protein sequence ID" value="VTS04176.1"/>
    <property type="molecule type" value="Genomic_DNA"/>
</dbReference>
<evidence type="ECO:0000256" key="5">
    <source>
        <dbReference type="ARBA" id="ARBA00022533"/>
    </source>
</evidence>
<dbReference type="GO" id="GO:0044206">
    <property type="term" value="P:UMP salvage"/>
    <property type="evidence" value="ECO:0007669"/>
    <property type="project" value="UniProtKB-UniPathway"/>
</dbReference>
<comment type="catalytic activity">
    <reaction evidence="10">
        <text>UMP + diphosphate = 5-phospho-alpha-D-ribose 1-diphosphate + uracil</text>
        <dbReference type="Rhea" id="RHEA:13017"/>
        <dbReference type="ChEBI" id="CHEBI:17568"/>
        <dbReference type="ChEBI" id="CHEBI:33019"/>
        <dbReference type="ChEBI" id="CHEBI:57865"/>
        <dbReference type="ChEBI" id="CHEBI:58017"/>
        <dbReference type="EC" id="2.4.2.9"/>
    </reaction>
</comment>
<feature type="domain" description="Phosphoribosyltransferase" evidence="14">
    <location>
        <begin position="9"/>
        <end position="209"/>
    </location>
</feature>
<dbReference type="CDD" id="cd06223">
    <property type="entry name" value="PRTases_typeI"/>
    <property type="match status" value="1"/>
</dbReference>
<evidence type="ECO:0000256" key="12">
    <source>
        <dbReference type="ARBA" id="ARBA00072146"/>
    </source>
</evidence>
<dbReference type="AlphaFoldDB" id="A0A6C2YRA3"/>
<reference evidence="15" key="1">
    <citation type="submission" date="2019-04" db="EMBL/GenBank/DDBJ databases">
        <authorList>
            <consortium name="Science for Life Laboratories"/>
        </authorList>
    </citation>
    <scope>NUCLEOTIDE SEQUENCE</scope>
    <source>
        <strain evidence="15">MBLW1</strain>
    </source>
</reference>
<protein>
    <recommendedName>
        <fullName evidence="12 13">Uracil phosphoribosyltransferase</fullName>
        <ecNumber evidence="4 13">2.4.2.9</ecNumber>
    </recommendedName>
</protein>
<evidence type="ECO:0000256" key="2">
    <source>
        <dbReference type="ARBA" id="ARBA00005180"/>
    </source>
</evidence>
<dbReference type="Pfam" id="PF14681">
    <property type="entry name" value="UPRTase"/>
    <property type="match status" value="1"/>
</dbReference>
<dbReference type="FunFam" id="3.40.50.2020:FF:000003">
    <property type="entry name" value="Uracil phosphoribosyltransferase"/>
    <property type="match status" value="1"/>
</dbReference>
<evidence type="ECO:0000256" key="6">
    <source>
        <dbReference type="ARBA" id="ARBA00022676"/>
    </source>
</evidence>
<accession>A0A6C2YRA3</accession>
<keyword evidence="8" id="KW-0547">Nucleotide-binding</keyword>
<dbReference type="EC" id="2.4.2.9" evidence="4 13"/>
<sequence>MPPSPVIISRHPLIADKLLRLRDKETPPAEFRRLIRQLAQLLFVEATSDLETKPTSVRTPLAECPGIRLASRIGFVPILRAGMGMAEAMLELVPDSSVWHIGVARNHETLQPEVYYERFSKLPPNLDIAFVLDPMLATGGSAIEAVARVKEWGVKKIRFIGLIAANEGIKALQKAHPKVPVYLGAIDSHLSEKGYIIPGLGDAGDREFGSISE</sequence>
<evidence type="ECO:0000256" key="11">
    <source>
        <dbReference type="ARBA" id="ARBA00056901"/>
    </source>
</evidence>
<dbReference type="GO" id="GO:0004845">
    <property type="term" value="F:uracil phosphoribosyltransferase activity"/>
    <property type="evidence" value="ECO:0007669"/>
    <property type="project" value="UniProtKB-UniRule"/>
</dbReference>
<dbReference type="UniPathway" id="UPA00574">
    <property type="reaction ID" value="UER00636"/>
</dbReference>
<comment type="similarity">
    <text evidence="3">Belongs to the UPRTase family.</text>
</comment>
<dbReference type="Gene3D" id="3.40.50.2020">
    <property type="match status" value="1"/>
</dbReference>
<evidence type="ECO:0000256" key="3">
    <source>
        <dbReference type="ARBA" id="ARBA00009516"/>
    </source>
</evidence>
<dbReference type="Proteomes" id="UP000464378">
    <property type="component" value="Chromosome"/>
</dbReference>
<evidence type="ECO:0000256" key="9">
    <source>
        <dbReference type="ARBA" id="ARBA00023134"/>
    </source>
</evidence>
<keyword evidence="5" id="KW-0021">Allosteric enzyme</keyword>
<dbReference type="EMBL" id="LR586016">
    <property type="protein sequence ID" value="VIP03402.1"/>
    <property type="molecule type" value="Genomic_DNA"/>
</dbReference>
<dbReference type="InParanoid" id="A0A6C2YRA3"/>
<evidence type="ECO:0000313" key="15">
    <source>
        <dbReference type="EMBL" id="VIP03402.1"/>
    </source>
</evidence>
<dbReference type="InterPro" id="IPR005765">
    <property type="entry name" value="UPRT"/>
</dbReference>
<name>A0A6C2YRA3_9BACT</name>
<evidence type="ECO:0000256" key="8">
    <source>
        <dbReference type="ARBA" id="ARBA00022741"/>
    </source>
</evidence>
<dbReference type="GO" id="GO:0005737">
    <property type="term" value="C:cytoplasm"/>
    <property type="evidence" value="ECO:0007669"/>
    <property type="project" value="UniProtKB-ARBA"/>
</dbReference>
<evidence type="ECO:0000256" key="4">
    <source>
        <dbReference type="ARBA" id="ARBA00011894"/>
    </source>
</evidence>
<evidence type="ECO:0000256" key="7">
    <source>
        <dbReference type="ARBA" id="ARBA00022679"/>
    </source>
</evidence>
<dbReference type="PANTHER" id="PTHR32315">
    <property type="entry name" value="ADENINE PHOSPHORIBOSYLTRANSFERASE"/>
    <property type="match status" value="1"/>
</dbReference>
<evidence type="ECO:0000256" key="13">
    <source>
        <dbReference type="NCBIfam" id="TIGR01091"/>
    </source>
</evidence>
<comment type="cofactor">
    <cofactor evidence="1">
        <name>Mg(2+)</name>
        <dbReference type="ChEBI" id="CHEBI:18420"/>
    </cofactor>
</comment>
<dbReference type="RefSeq" id="WP_162658476.1">
    <property type="nucleotide sequence ID" value="NZ_LR593887.1"/>
</dbReference>
<evidence type="ECO:0000256" key="10">
    <source>
        <dbReference type="ARBA" id="ARBA00052919"/>
    </source>
</evidence>
<dbReference type="InterPro" id="IPR029057">
    <property type="entry name" value="PRTase-like"/>
</dbReference>
<dbReference type="GO" id="GO:0006223">
    <property type="term" value="P:uracil salvage"/>
    <property type="evidence" value="ECO:0007669"/>
    <property type="project" value="InterPro"/>
</dbReference>
<dbReference type="SUPFAM" id="SSF53271">
    <property type="entry name" value="PRTase-like"/>
    <property type="match status" value="1"/>
</dbReference>
<dbReference type="GO" id="GO:0005525">
    <property type="term" value="F:GTP binding"/>
    <property type="evidence" value="ECO:0007669"/>
    <property type="project" value="UniProtKB-KW"/>
</dbReference>
<dbReference type="NCBIfam" id="NF001097">
    <property type="entry name" value="PRK00129.1"/>
    <property type="match status" value="1"/>
</dbReference>
<evidence type="ECO:0000313" key="16">
    <source>
        <dbReference type="Proteomes" id="UP000464378"/>
    </source>
</evidence>
<keyword evidence="6 15" id="KW-0328">Glycosyltransferase</keyword>
<dbReference type="FunCoup" id="A0A6C2YRA3">
    <property type="interactions" value="496"/>
</dbReference>
<proteinExistence type="inferred from homology"/>
<dbReference type="InterPro" id="IPR050054">
    <property type="entry name" value="UPRTase/APRTase"/>
</dbReference>
<dbReference type="KEGG" id="tim:GMBLW1_05580"/>
<evidence type="ECO:0000259" key="14">
    <source>
        <dbReference type="Pfam" id="PF14681"/>
    </source>
</evidence>
<keyword evidence="9" id="KW-0342">GTP-binding</keyword>